<evidence type="ECO:0000313" key="2">
    <source>
        <dbReference type="EMBL" id="MFC5053641.1"/>
    </source>
</evidence>
<organism evidence="2 3">
    <name type="scientific">Saccharothrix xinjiangensis</name>
    <dbReference type="NCBI Taxonomy" id="204798"/>
    <lineage>
        <taxon>Bacteria</taxon>
        <taxon>Bacillati</taxon>
        <taxon>Actinomycetota</taxon>
        <taxon>Actinomycetes</taxon>
        <taxon>Pseudonocardiales</taxon>
        <taxon>Pseudonocardiaceae</taxon>
        <taxon>Saccharothrix</taxon>
    </lineage>
</organism>
<feature type="transmembrane region" description="Helical" evidence="1">
    <location>
        <begin position="42"/>
        <end position="61"/>
    </location>
</feature>
<name>A0ABV9XTS9_9PSEU</name>
<feature type="transmembrane region" description="Helical" evidence="1">
    <location>
        <begin position="94"/>
        <end position="113"/>
    </location>
</feature>
<sequence>MLSLAVRIVLGLHAIVLGAGYAMGPSQWYSAGTFTVVRSLGAPIPLWGAVFILAGALLLALRRSAIGHVVALMAFVFWGLALAASLPAGQLSGWGSLVHNLVLAAPLHALGVWRRAQARVDARVGRT</sequence>
<reference evidence="3" key="1">
    <citation type="journal article" date="2019" name="Int. J. Syst. Evol. Microbiol.">
        <title>The Global Catalogue of Microorganisms (GCM) 10K type strain sequencing project: providing services to taxonomists for standard genome sequencing and annotation.</title>
        <authorList>
            <consortium name="The Broad Institute Genomics Platform"/>
            <consortium name="The Broad Institute Genome Sequencing Center for Infectious Disease"/>
            <person name="Wu L."/>
            <person name="Ma J."/>
        </authorList>
    </citation>
    <scope>NUCLEOTIDE SEQUENCE [LARGE SCALE GENOMIC DNA]</scope>
    <source>
        <strain evidence="3">KCTC 12848</strain>
    </source>
</reference>
<accession>A0ABV9XTS9</accession>
<dbReference type="Proteomes" id="UP001595833">
    <property type="component" value="Unassembled WGS sequence"/>
</dbReference>
<keyword evidence="1" id="KW-1133">Transmembrane helix</keyword>
<keyword evidence="1" id="KW-0472">Membrane</keyword>
<evidence type="ECO:0000256" key="1">
    <source>
        <dbReference type="SAM" id="Phobius"/>
    </source>
</evidence>
<proteinExistence type="predicted"/>
<evidence type="ECO:0000313" key="3">
    <source>
        <dbReference type="Proteomes" id="UP001595833"/>
    </source>
</evidence>
<keyword evidence="3" id="KW-1185">Reference proteome</keyword>
<keyword evidence="1" id="KW-0812">Transmembrane</keyword>
<dbReference type="RefSeq" id="WP_344036504.1">
    <property type="nucleotide sequence ID" value="NZ_BAAAKE010000005.1"/>
</dbReference>
<gene>
    <name evidence="2" type="ORF">ACFPFM_07700</name>
</gene>
<dbReference type="EMBL" id="JBHSJB010000007">
    <property type="protein sequence ID" value="MFC5053641.1"/>
    <property type="molecule type" value="Genomic_DNA"/>
</dbReference>
<feature type="transmembrane region" description="Helical" evidence="1">
    <location>
        <begin position="68"/>
        <end position="88"/>
    </location>
</feature>
<comment type="caution">
    <text evidence="2">The sequence shown here is derived from an EMBL/GenBank/DDBJ whole genome shotgun (WGS) entry which is preliminary data.</text>
</comment>
<protein>
    <submittedName>
        <fullName evidence="2">Uncharacterized protein</fullName>
    </submittedName>
</protein>